<keyword evidence="3" id="KW-1133">Transmembrane helix</keyword>
<reference evidence="4" key="1">
    <citation type="journal article" date="2023" name="J. Phycol.">
        <title>Revised classification of the Cyanidiophyceae based on plastid genome data with descriptions of the Cavernulicolales ord. nov. and Galdieriales ord. nov. (Rhodophyta).</title>
        <authorList>
            <person name="Park S.I."/>
            <person name="Cho C.H."/>
            <person name="Ciniglia C."/>
            <person name="Huang T.Y."/>
            <person name="Liu S.L."/>
            <person name="Bustamante D.E."/>
            <person name="Calderon M.S."/>
            <person name="Mansilla A."/>
            <person name="McDermott T."/>
            <person name="Andersen R.A."/>
            <person name="Yoon H.S."/>
        </authorList>
    </citation>
    <scope>NUCLEOTIDE SEQUENCE</scope>
</reference>
<accession>A0A9Y1I433</accession>
<dbReference type="GO" id="GO:0009536">
    <property type="term" value="C:plastid"/>
    <property type="evidence" value="ECO:0007669"/>
    <property type="project" value="UniProtKB-SubCell"/>
</dbReference>
<name>A0A9Y1I433_9RHOD</name>
<dbReference type="PANTHER" id="PTHR34214">
    <property type="match status" value="1"/>
</dbReference>
<proteinExistence type="predicted"/>
<dbReference type="PANTHER" id="PTHR34214:SF3">
    <property type="entry name" value="PROTEIN CONSERVED IN THE GREEN LINEAGE AND DIATOMS 27, CHLOROPLASTIC"/>
    <property type="match status" value="1"/>
</dbReference>
<feature type="transmembrane region" description="Helical" evidence="3">
    <location>
        <begin position="39"/>
        <end position="59"/>
    </location>
</feature>
<keyword evidence="3" id="KW-0472">Membrane</keyword>
<evidence type="ECO:0000256" key="1">
    <source>
        <dbReference type="ARBA" id="ARBA00004474"/>
    </source>
</evidence>
<geneLocation type="plastid" evidence="4"/>
<dbReference type="Pfam" id="PF06799">
    <property type="entry name" value="CGLD27-like"/>
    <property type="match status" value="1"/>
</dbReference>
<dbReference type="AlphaFoldDB" id="A0A9Y1I433"/>
<organism evidence="4">
    <name type="scientific">Cyanidium sp. THAL103</name>
    <dbReference type="NCBI Taxonomy" id="3027999"/>
    <lineage>
        <taxon>Eukaryota</taxon>
        <taxon>Rhodophyta</taxon>
        <taxon>Bangiophyceae</taxon>
        <taxon>Cyanidiales</taxon>
        <taxon>Cyanidiaceae</taxon>
        <taxon>Cyanidium</taxon>
    </lineage>
</organism>
<evidence type="ECO:0000256" key="2">
    <source>
        <dbReference type="ARBA" id="ARBA00022640"/>
    </source>
</evidence>
<sequence>MPVKYLKCPIPQNQIPYYQYKNFKQSLILGYRLINFKNYQLRLFLVWILIYISLSELFTNLSKENCSNILLCIRAVFMTNIIISMIMLYWHENWKYLSYRCLSAFIAYEENNWYDGSIWFKSRNMLYKDKSLNKYNIFPTLIKIRKSLFLLTTLSLGLLLIN</sequence>
<evidence type="ECO:0000313" key="4">
    <source>
        <dbReference type="EMBL" id="WDA99941.1"/>
    </source>
</evidence>
<feature type="transmembrane region" description="Helical" evidence="3">
    <location>
        <begin position="71"/>
        <end position="90"/>
    </location>
</feature>
<gene>
    <name evidence="4" type="primary">ycf36</name>
    <name evidence="4" type="ORF">CspTHAL103_017</name>
</gene>
<dbReference type="EMBL" id="OP616817">
    <property type="protein sequence ID" value="WDA99941.1"/>
    <property type="molecule type" value="Genomic_DNA"/>
</dbReference>
<protein>
    <recommendedName>
        <fullName evidence="5">Ycf36</fullName>
    </recommendedName>
</protein>
<evidence type="ECO:0008006" key="5">
    <source>
        <dbReference type="Google" id="ProtNLM"/>
    </source>
</evidence>
<evidence type="ECO:0000256" key="3">
    <source>
        <dbReference type="SAM" id="Phobius"/>
    </source>
</evidence>
<keyword evidence="3" id="KW-0812">Transmembrane</keyword>
<dbReference type="InterPro" id="IPR009631">
    <property type="entry name" value="CGLD27-like"/>
</dbReference>
<keyword evidence="2 4" id="KW-0934">Plastid</keyword>
<comment type="subcellular location">
    <subcellularLocation>
        <location evidence="1">Plastid</location>
    </subcellularLocation>
</comment>